<proteinExistence type="inferred from homology"/>
<organism evidence="2 3">
    <name type="scientific">Ambrosia artemisiifolia</name>
    <name type="common">Common ragweed</name>
    <dbReference type="NCBI Taxonomy" id="4212"/>
    <lineage>
        <taxon>Eukaryota</taxon>
        <taxon>Viridiplantae</taxon>
        <taxon>Streptophyta</taxon>
        <taxon>Embryophyta</taxon>
        <taxon>Tracheophyta</taxon>
        <taxon>Spermatophyta</taxon>
        <taxon>Magnoliopsida</taxon>
        <taxon>eudicotyledons</taxon>
        <taxon>Gunneridae</taxon>
        <taxon>Pentapetalae</taxon>
        <taxon>asterids</taxon>
        <taxon>campanulids</taxon>
        <taxon>Asterales</taxon>
        <taxon>Asteraceae</taxon>
        <taxon>Asteroideae</taxon>
        <taxon>Heliantheae alliance</taxon>
        <taxon>Heliantheae</taxon>
        <taxon>Ambrosia</taxon>
    </lineage>
</organism>
<evidence type="ECO:0000313" key="2">
    <source>
        <dbReference type="EMBL" id="KAI7740419.1"/>
    </source>
</evidence>
<protein>
    <submittedName>
        <fullName evidence="2">Uncharacterized protein</fullName>
    </submittedName>
</protein>
<dbReference type="InterPro" id="IPR007587">
    <property type="entry name" value="SAPS"/>
</dbReference>
<dbReference type="PANTHER" id="PTHR12634">
    <property type="entry name" value="SIT4 YEAST -ASSOCIATING PROTEIN-RELATED"/>
    <property type="match status" value="1"/>
</dbReference>
<sequence length="125" mass="13915">MLWRIPFIACEIFTCEVDIILKALVEDDESMNLLFSFLDPEHLHSTQLAGYFSYCMPAIAKDSSLNELFSGGEANLTLVDIVIEGGAVVLTLKDQNVLADGDINEGVDMLENVEIGEQKRRNEAY</sequence>
<gene>
    <name evidence="2" type="ORF">M8C21_021328</name>
</gene>
<name>A0AAD5CH39_AMBAR</name>
<comment type="similarity">
    <text evidence="1">Belongs to the SAPS family.</text>
</comment>
<keyword evidence="3" id="KW-1185">Reference proteome</keyword>
<dbReference type="EMBL" id="JAMZMK010008440">
    <property type="protein sequence ID" value="KAI7740419.1"/>
    <property type="molecule type" value="Genomic_DNA"/>
</dbReference>
<dbReference type="PANTHER" id="PTHR12634:SF37">
    <property type="entry name" value="SIT4 PHOSPHATASE-ASSOCIATED FAMILY PROTEIN"/>
    <property type="match status" value="1"/>
</dbReference>
<dbReference type="GO" id="GO:0019903">
    <property type="term" value="F:protein phosphatase binding"/>
    <property type="evidence" value="ECO:0007669"/>
    <property type="project" value="InterPro"/>
</dbReference>
<reference evidence="2" key="1">
    <citation type="submission" date="2022-06" db="EMBL/GenBank/DDBJ databases">
        <title>Uncovering the hologenomic basis of an extraordinary plant invasion.</title>
        <authorList>
            <person name="Bieker V.C."/>
            <person name="Martin M.D."/>
            <person name="Gilbert T."/>
            <person name="Hodgins K."/>
            <person name="Battlay P."/>
            <person name="Petersen B."/>
            <person name="Wilson J."/>
        </authorList>
    </citation>
    <scope>NUCLEOTIDE SEQUENCE</scope>
    <source>
        <strain evidence="2">AA19_3_7</strain>
        <tissue evidence="2">Leaf</tissue>
    </source>
</reference>
<evidence type="ECO:0000256" key="1">
    <source>
        <dbReference type="ARBA" id="ARBA00006180"/>
    </source>
</evidence>
<evidence type="ECO:0000313" key="3">
    <source>
        <dbReference type="Proteomes" id="UP001206925"/>
    </source>
</evidence>
<dbReference type="AlphaFoldDB" id="A0AAD5CH39"/>
<dbReference type="Proteomes" id="UP001206925">
    <property type="component" value="Unassembled WGS sequence"/>
</dbReference>
<dbReference type="GO" id="GO:0019888">
    <property type="term" value="F:protein phosphatase regulator activity"/>
    <property type="evidence" value="ECO:0007669"/>
    <property type="project" value="TreeGrafter"/>
</dbReference>
<accession>A0AAD5CH39</accession>
<comment type="caution">
    <text evidence="2">The sequence shown here is derived from an EMBL/GenBank/DDBJ whole genome shotgun (WGS) entry which is preliminary data.</text>
</comment>